<evidence type="ECO:0000313" key="2">
    <source>
        <dbReference type="EMBL" id="PGH17265.1"/>
    </source>
</evidence>
<feature type="domain" description="FAD dependent oxidoreductase" evidence="1">
    <location>
        <begin position="10"/>
        <end position="395"/>
    </location>
</feature>
<evidence type="ECO:0000259" key="1">
    <source>
        <dbReference type="Pfam" id="PF01266"/>
    </source>
</evidence>
<dbReference type="Gene3D" id="3.30.9.10">
    <property type="entry name" value="D-Amino Acid Oxidase, subunit A, domain 2"/>
    <property type="match status" value="1"/>
</dbReference>
<dbReference type="InterPro" id="IPR006076">
    <property type="entry name" value="FAD-dep_OxRdtase"/>
</dbReference>
<dbReference type="PANTHER" id="PTHR13847:SF150">
    <property type="entry name" value="OXIDOREDUCTASE TDA3-RELATED"/>
    <property type="match status" value="1"/>
</dbReference>
<dbReference type="GO" id="GO:0005770">
    <property type="term" value="C:late endosome"/>
    <property type="evidence" value="ECO:0007669"/>
    <property type="project" value="TreeGrafter"/>
</dbReference>
<organism evidence="2 3">
    <name type="scientific">Polytolypa hystricis (strain UAMH7299)</name>
    <dbReference type="NCBI Taxonomy" id="1447883"/>
    <lineage>
        <taxon>Eukaryota</taxon>
        <taxon>Fungi</taxon>
        <taxon>Dikarya</taxon>
        <taxon>Ascomycota</taxon>
        <taxon>Pezizomycotina</taxon>
        <taxon>Eurotiomycetes</taxon>
        <taxon>Eurotiomycetidae</taxon>
        <taxon>Onygenales</taxon>
        <taxon>Onygenales incertae sedis</taxon>
        <taxon>Polytolypa</taxon>
    </lineage>
</organism>
<evidence type="ECO:0000313" key="3">
    <source>
        <dbReference type="Proteomes" id="UP000224634"/>
    </source>
</evidence>
<protein>
    <recommendedName>
        <fullName evidence="1">FAD dependent oxidoreductase domain-containing protein</fullName>
    </recommendedName>
</protein>
<dbReference type="GO" id="GO:0042147">
    <property type="term" value="P:retrograde transport, endosome to Golgi"/>
    <property type="evidence" value="ECO:0007669"/>
    <property type="project" value="TreeGrafter"/>
</dbReference>
<dbReference type="EMBL" id="PDNA01000066">
    <property type="protein sequence ID" value="PGH17265.1"/>
    <property type="molecule type" value="Genomic_DNA"/>
</dbReference>
<proteinExistence type="predicted"/>
<sequence>MASSDRERHIVVIGGGIIGCSTAYFLTRHPSYDASRHKVTVLEASQIAGGASGKAGGLLALWAYPSSIVPLSYKLHAELAKEHGGKERWGYREVNCGQLVAEGRSMKREQPTTSAAAIEAKDSGDADVSLKKRSAEAMAVLKAAGIPEDLDWFDPEGLKSYEEMDSPGTAAQVHPYLFTTAMAQLAEEKGAKTVLGMVTGIEHSRESVTSVTYTDKQTGSSESIPATDIIIAAGPWTKRIFPHAPISALRAHSVVVRPTRPVSAYTLFTNIALPKGTSAKSKRPQVVTPEIYARPDGTVYACGEGDTTVTLPKTTEDVEVDQSRCQDIIDAINSVSDELRDGEVTIRQACYLPTVDATRGGPLIGHAGIKGLYLATGHTCWGIQNAPGTGKLMSEFVFEGKATSANIAGLDPRKFL</sequence>
<dbReference type="SUPFAM" id="SSF51905">
    <property type="entry name" value="FAD/NAD(P)-binding domain"/>
    <property type="match status" value="1"/>
</dbReference>
<dbReference type="PANTHER" id="PTHR13847">
    <property type="entry name" value="SARCOSINE DEHYDROGENASE-RELATED"/>
    <property type="match status" value="1"/>
</dbReference>
<name>A0A2B7Y7Q4_POLH7</name>
<accession>A0A2B7Y7Q4</accession>
<dbReference type="GO" id="GO:0005829">
    <property type="term" value="C:cytosol"/>
    <property type="evidence" value="ECO:0007669"/>
    <property type="project" value="GOC"/>
</dbReference>
<dbReference type="STRING" id="1447883.A0A2B7Y7Q4"/>
<comment type="caution">
    <text evidence="2">The sequence shown here is derived from an EMBL/GenBank/DDBJ whole genome shotgun (WGS) entry which is preliminary data.</text>
</comment>
<dbReference type="Gene3D" id="3.50.50.60">
    <property type="entry name" value="FAD/NAD(P)-binding domain"/>
    <property type="match status" value="1"/>
</dbReference>
<dbReference type="OrthoDB" id="498204at2759"/>
<keyword evidence="3" id="KW-1185">Reference proteome</keyword>
<gene>
    <name evidence="2" type="ORF">AJ80_04907</name>
</gene>
<reference evidence="2 3" key="1">
    <citation type="submission" date="2017-10" db="EMBL/GenBank/DDBJ databases">
        <title>Comparative genomics in systemic dimorphic fungi from Ajellomycetaceae.</title>
        <authorList>
            <person name="Munoz J.F."/>
            <person name="Mcewen J.G."/>
            <person name="Clay O.K."/>
            <person name="Cuomo C.A."/>
        </authorList>
    </citation>
    <scope>NUCLEOTIDE SEQUENCE [LARGE SCALE GENOMIC DNA]</scope>
    <source>
        <strain evidence="2 3">UAMH7299</strain>
    </source>
</reference>
<dbReference type="Proteomes" id="UP000224634">
    <property type="component" value="Unassembled WGS sequence"/>
</dbReference>
<dbReference type="InterPro" id="IPR036188">
    <property type="entry name" value="FAD/NAD-bd_sf"/>
</dbReference>
<dbReference type="PROSITE" id="PS51257">
    <property type="entry name" value="PROKAR_LIPOPROTEIN"/>
    <property type="match status" value="1"/>
</dbReference>
<dbReference type="AlphaFoldDB" id="A0A2B7Y7Q4"/>
<dbReference type="Pfam" id="PF01266">
    <property type="entry name" value="DAO"/>
    <property type="match status" value="1"/>
</dbReference>